<organism evidence="3 4">
    <name type="scientific">Alkalitalea saponilacus</name>
    <dbReference type="NCBI Taxonomy" id="889453"/>
    <lineage>
        <taxon>Bacteria</taxon>
        <taxon>Pseudomonadati</taxon>
        <taxon>Bacteroidota</taxon>
        <taxon>Bacteroidia</taxon>
        <taxon>Marinilabiliales</taxon>
        <taxon>Marinilabiliaceae</taxon>
        <taxon>Alkalitalea</taxon>
    </lineage>
</organism>
<feature type="domain" description="Rhodanese" evidence="2">
    <location>
        <begin position="202"/>
        <end position="316"/>
    </location>
</feature>
<dbReference type="CDD" id="cd01449">
    <property type="entry name" value="TST_Repeat_2"/>
    <property type="match status" value="1"/>
</dbReference>
<dbReference type="GO" id="GO:0016740">
    <property type="term" value="F:transferase activity"/>
    <property type="evidence" value="ECO:0007669"/>
    <property type="project" value="UniProtKB-KW"/>
</dbReference>
<keyword evidence="3" id="KW-0808">Transferase</keyword>
<keyword evidence="3" id="KW-0670">Pyruvate</keyword>
<evidence type="ECO:0000313" key="3">
    <source>
        <dbReference type="EMBL" id="SKB76862.1"/>
    </source>
</evidence>
<dbReference type="InterPro" id="IPR001763">
    <property type="entry name" value="Rhodanese-like_dom"/>
</dbReference>
<evidence type="ECO:0000259" key="2">
    <source>
        <dbReference type="PROSITE" id="PS50206"/>
    </source>
</evidence>
<keyword evidence="4" id="KW-1185">Reference proteome</keyword>
<protein>
    <submittedName>
        <fullName evidence="3">Thiosulfate/3-mercaptopyruvate sulfurtransferase</fullName>
    </submittedName>
</protein>
<evidence type="ECO:0000313" key="4">
    <source>
        <dbReference type="Proteomes" id="UP000191055"/>
    </source>
</evidence>
<dbReference type="Gene3D" id="3.40.250.10">
    <property type="entry name" value="Rhodanese-like domain"/>
    <property type="match status" value="2"/>
</dbReference>
<dbReference type="STRING" id="889453.SAMN03080601_01166"/>
<sequence>MKKTKITFLIIAAIAILSCFGCSEDWLRKNGVIINPADGICQPLISAINLNAIKDFEKVVVVDVRSQEEYLEGHVPGSINIPILMPVSAWIVSDELLMELPPVGDLEEMLGEAGVSNDSKVVLISGNTVAPQPPYVLANATRVFATLHYVGVKNVAILNGGINKWVEEGFALETEPTELPATTFVANPKQNLFVSTEYVEASIGSKIIIDTRDADVYSGEVIEPWASKAGHIPTAVSMPVVDVWNEDDTFKSINELKELFKAAVGPGVSKHEEIIIYCGVGGYTSTGYFVIHSLLGYRNVKFYDGSAQAWVLEHDMEL</sequence>
<gene>
    <name evidence="3" type="ORF">SAMN03080601_01166</name>
</gene>
<proteinExistence type="predicted"/>
<dbReference type="InterPro" id="IPR036873">
    <property type="entry name" value="Rhodanese-like_dom_sf"/>
</dbReference>
<dbReference type="RefSeq" id="WP_079556933.1">
    <property type="nucleotide sequence ID" value="NZ_CP021904.1"/>
</dbReference>
<dbReference type="Proteomes" id="UP000191055">
    <property type="component" value="Unassembled WGS sequence"/>
</dbReference>
<reference evidence="3 4" key="1">
    <citation type="submission" date="2017-02" db="EMBL/GenBank/DDBJ databases">
        <authorList>
            <person name="Peterson S.W."/>
        </authorList>
    </citation>
    <scope>NUCLEOTIDE SEQUENCE [LARGE SCALE GENOMIC DNA]</scope>
    <source>
        <strain evidence="3 4">DSM 24412</strain>
    </source>
</reference>
<dbReference type="PROSITE" id="PS51257">
    <property type="entry name" value="PROKAR_LIPOPROTEIN"/>
    <property type="match status" value="1"/>
</dbReference>
<dbReference type="PANTHER" id="PTHR43855">
    <property type="entry name" value="THIOSULFATE SULFURTRANSFERASE"/>
    <property type="match status" value="1"/>
</dbReference>
<dbReference type="Pfam" id="PF00581">
    <property type="entry name" value="Rhodanese"/>
    <property type="match status" value="2"/>
</dbReference>
<dbReference type="CDD" id="cd01448">
    <property type="entry name" value="TST_Repeat_1"/>
    <property type="match status" value="1"/>
</dbReference>
<dbReference type="SMART" id="SM00450">
    <property type="entry name" value="RHOD"/>
    <property type="match status" value="2"/>
</dbReference>
<accession>A0A1T5DYC5</accession>
<dbReference type="EMBL" id="FUYV01000005">
    <property type="protein sequence ID" value="SKB76862.1"/>
    <property type="molecule type" value="Genomic_DNA"/>
</dbReference>
<dbReference type="InterPro" id="IPR051126">
    <property type="entry name" value="Thiosulfate_sulfurtransferase"/>
</dbReference>
<dbReference type="PROSITE" id="PS50206">
    <property type="entry name" value="RHODANESE_3"/>
    <property type="match status" value="2"/>
</dbReference>
<dbReference type="KEGG" id="asx:CDL62_08330"/>
<name>A0A1T5DYC5_9BACT</name>
<dbReference type="OrthoDB" id="1450994at2"/>
<feature type="domain" description="Rhodanese" evidence="2">
    <location>
        <begin position="55"/>
        <end position="174"/>
    </location>
</feature>
<keyword evidence="1" id="KW-0677">Repeat</keyword>
<evidence type="ECO:0000256" key="1">
    <source>
        <dbReference type="ARBA" id="ARBA00022737"/>
    </source>
</evidence>
<dbReference type="SUPFAM" id="SSF52821">
    <property type="entry name" value="Rhodanese/Cell cycle control phosphatase"/>
    <property type="match status" value="2"/>
</dbReference>
<dbReference type="AlphaFoldDB" id="A0A1T5DYC5"/>
<dbReference type="PANTHER" id="PTHR43855:SF1">
    <property type="entry name" value="THIOSULFATE SULFURTRANSFERASE"/>
    <property type="match status" value="1"/>
</dbReference>